<organism evidence="1 2">
    <name type="scientific">Caulochytrium protostelioides</name>
    <dbReference type="NCBI Taxonomy" id="1555241"/>
    <lineage>
        <taxon>Eukaryota</taxon>
        <taxon>Fungi</taxon>
        <taxon>Fungi incertae sedis</taxon>
        <taxon>Chytridiomycota</taxon>
        <taxon>Chytridiomycota incertae sedis</taxon>
        <taxon>Chytridiomycetes</taxon>
        <taxon>Caulochytriales</taxon>
        <taxon>Caulochytriaceae</taxon>
        <taxon>Caulochytrium</taxon>
    </lineage>
</organism>
<dbReference type="EMBL" id="ML014139">
    <property type="protein sequence ID" value="RKP02600.1"/>
    <property type="molecule type" value="Genomic_DNA"/>
</dbReference>
<dbReference type="PANTHER" id="PTHR34561:SF1">
    <property type="entry name" value="NADH DEHYDROGENASE [UBIQUINONE] 1 ALPHA SUBCOMPLEX ASSEMBLY FACTOR 8"/>
    <property type="match status" value="1"/>
</dbReference>
<gene>
    <name evidence="1" type="ORF">CXG81DRAFT_10559</name>
</gene>
<name>A0A4P9XBT0_9FUNG</name>
<reference evidence="2" key="1">
    <citation type="journal article" date="2018" name="Nat. Microbiol.">
        <title>Leveraging single-cell genomics to expand the fungal tree of life.</title>
        <authorList>
            <person name="Ahrendt S.R."/>
            <person name="Quandt C.A."/>
            <person name="Ciobanu D."/>
            <person name="Clum A."/>
            <person name="Salamov A."/>
            <person name="Andreopoulos B."/>
            <person name="Cheng J.F."/>
            <person name="Woyke T."/>
            <person name="Pelin A."/>
            <person name="Henrissat B."/>
            <person name="Reynolds N.K."/>
            <person name="Benny G.L."/>
            <person name="Smith M.E."/>
            <person name="James T.Y."/>
            <person name="Grigoriev I.V."/>
        </authorList>
    </citation>
    <scope>NUCLEOTIDE SEQUENCE [LARGE SCALE GENOMIC DNA]</scope>
    <source>
        <strain evidence="2">ATCC 52028</strain>
    </source>
</reference>
<keyword evidence="2" id="KW-1185">Reference proteome</keyword>
<sequence length="69" mass="7314">MPSGPSAVAAAAPSTRRGIQRLKQGVTQCSAQATQYGRCISTVFSDTAKDSCRTEFEAFSRCVKTALGR</sequence>
<evidence type="ECO:0000313" key="2">
    <source>
        <dbReference type="Proteomes" id="UP000274922"/>
    </source>
</evidence>
<dbReference type="Proteomes" id="UP000274922">
    <property type="component" value="Unassembled WGS sequence"/>
</dbReference>
<dbReference type="GO" id="GO:0005739">
    <property type="term" value="C:mitochondrion"/>
    <property type="evidence" value="ECO:0007669"/>
    <property type="project" value="InterPro"/>
</dbReference>
<dbReference type="PANTHER" id="PTHR34561">
    <property type="entry name" value="NADH DEHYDROGENASE [UBIQUINONE] 1 ALPHA SUBCOMPLEX ASSEMBLY FACTOR 8"/>
    <property type="match status" value="1"/>
</dbReference>
<evidence type="ECO:0008006" key="3">
    <source>
        <dbReference type="Google" id="ProtNLM"/>
    </source>
</evidence>
<proteinExistence type="predicted"/>
<evidence type="ECO:0000313" key="1">
    <source>
        <dbReference type="EMBL" id="RKP02600.1"/>
    </source>
</evidence>
<dbReference type="AlphaFoldDB" id="A0A4P9XBT0"/>
<dbReference type="OrthoDB" id="3821113at2759"/>
<dbReference type="InterPro" id="IPR034595">
    <property type="entry name" value="NDUFAF8"/>
</dbReference>
<dbReference type="GO" id="GO:0032981">
    <property type="term" value="P:mitochondrial respiratory chain complex I assembly"/>
    <property type="evidence" value="ECO:0007669"/>
    <property type="project" value="InterPro"/>
</dbReference>
<protein>
    <recommendedName>
        <fullName evidence="3">IMS import disulfide relay-system CHCH-CHCH-like Cx9C domain-containing protein</fullName>
    </recommendedName>
</protein>
<accession>A0A4P9XBT0</accession>